<evidence type="ECO:0000256" key="1">
    <source>
        <dbReference type="SAM" id="MobiDB-lite"/>
    </source>
</evidence>
<gene>
    <name evidence="2" type="ORF">PLEPLA_LOCUS3154</name>
</gene>
<proteinExistence type="predicted"/>
<organism evidence="2 3">
    <name type="scientific">Pleuronectes platessa</name>
    <name type="common">European plaice</name>
    <dbReference type="NCBI Taxonomy" id="8262"/>
    <lineage>
        <taxon>Eukaryota</taxon>
        <taxon>Metazoa</taxon>
        <taxon>Chordata</taxon>
        <taxon>Craniata</taxon>
        <taxon>Vertebrata</taxon>
        <taxon>Euteleostomi</taxon>
        <taxon>Actinopterygii</taxon>
        <taxon>Neopterygii</taxon>
        <taxon>Teleostei</taxon>
        <taxon>Neoteleostei</taxon>
        <taxon>Acanthomorphata</taxon>
        <taxon>Carangaria</taxon>
        <taxon>Pleuronectiformes</taxon>
        <taxon>Pleuronectoidei</taxon>
        <taxon>Pleuronectidae</taxon>
        <taxon>Pleuronectes</taxon>
    </lineage>
</organism>
<reference evidence="2" key="1">
    <citation type="submission" date="2020-03" db="EMBL/GenBank/DDBJ databases">
        <authorList>
            <person name="Weist P."/>
        </authorList>
    </citation>
    <scope>NUCLEOTIDE SEQUENCE</scope>
</reference>
<sequence length="117" mass="14138">MVWLKMRRGPAILESPMTLIDLIQHDPEWVWVREEQARETEERDEEEEVTRGDRRRRRRRGNDGEPEGGDENVVVGGARWREEGDKVQMMWKMQNRDYLLEERMKKGCFEKKIIQPL</sequence>
<comment type="caution">
    <text evidence="2">The sequence shown here is derived from an EMBL/GenBank/DDBJ whole genome shotgun (WGS) entry which is preliminary data.</text>
</comment>
<accession>A0A9N7TPM0</accession>
<dbReference type="EMBL" id="CADEAL010000156">
    <property type="protein sequence ID" value="CAB1415438.1"/>
    <property type="molecule type" value="Genomic_DNA"/>
</dbReference>
<name>A0A9N7TPM0_PLEPL</name>
<evidence type="ECO:0000313" key="3">
    <source>
        <dbReference type="Proteomes" id="UP001153269"/>
    </source>
</evidence>
<evidence type="ECO:0000313" key="2">
    <source>
        <dbReference type="EMBL" id="CAB1415438.1"/>
    </source>
</evidence>
<dbReference type="AlphaFoldDB" id="A0A9N7TPM0"/>
<protein>
    <submittedName>
        <fullName evidence="2">Uncharacterized protein</fullName>
    </submittedName>
</protein>
<dbReference type="Proteomes" id="UP001153269">
    <property type="component" value="Unassembled WGS sequence"/>
</dbReference>
<feature type="region of interest" description="Disordered" evidence="1">
    <location>
        <begin position="36"/>
        <end position="73"/>
    </location>
</feature>
<keyword evidence="3" id="KW-1185">Reference proteome</keyword>